<reference evidence="19" key="3">
    <citation type="submission" date="2025-09" db="UniProtKB">
        <authorList>
            <consortium name="Ensembl"/>
        </authorList>
    </citation>
    <scope>IDENTIFICATION</scope>
</reference>
<keyword evidence="6" id="KW-0770">Synapse</keyword>
<keyword evidence="10" id="KW-0675">Receptor</keyword>
<keyword evidence="3" id="KW-1003">Cell membrane</keyword>
<evidence type="ECO:0000256" key="13">
    <source>
        <dbReference type="ARBA" id="ARBA00023303"/>
    </source>
</evidence>
<dbReference type="GO" id="GO:0005892">
    <property type="term" value="C:acetylcholine-gated channel complex"/>
    <property type="evidence" value="ECO:0000318"/>
    <property type="project" value="GO_Central"/>
</dbReference>
<name>F6S2F9_CIOIN</name>
<dbReference type="GO" id="GO:0042391">
    <property type="term" value="P:regulation of membrane potential"/>
    <property type="evidence" value="ECO:0000318"/>
    <property type="project" value="GO_Central"/>
</dbReference>
<feature type="domain" description="Neurotransmitter-gated ion-channel transmembrane" evidence="18">
    <location>
        <begin position="243"/>
        <end position="591"/>
    </location>
</feature>
<keyword evidence="5 15" id="KW-1133">Transmembrane helix</keyword>
<reference evidence="20" key="1">
    <citation type="journal article" date="2002" name="Science">
        <title>The draft genome of Ciona intestinalis: insights into chordate and vertebrate origins.</title>
        <authorList>
            <person name="Dehal P."/>
            <person name="Satou Y."/>
            <person name="Campbell R.K."/>
            <person name="Chapman J."/>
            <person name="Degnan B."/>
            <person name="De Tomaso A."/>
            <person name="Davidson B."/>
            <person name="Di Gregorio A."/>
            <person name="Gelpke M."/>
            <person name="Goodstein D.M."/>
            <person name="Harafuji N."/>
            <person name="Hastings K.E."/>
            <person name="Ho I."/>
            <person name="Hotta K."/>
            <person name="Huang W."/>
            <person name="Kawashima T."/>
            <person name="Lemaire P."/>
            <person name="Martinez D."/>
            <person name="Meinertzhagen I.A."/>
            <person name="Necula S."/>
            <person name="Nonaka M."/>
            <person name="Putnam N."/>
            <person name="Rash S."/>
            <person name="Saiga H."/>
            <person name="Satake M."/>
            <person name="Terry A."/>
            <person name="Yamada L."/>
            <person name="Wang H.G."/>
            <person name="Awazu S."/>
            <person name="Azumi K."/>
            <person name="Boore J."/>
            <person name="Branno M."/>
            <person name="Chin-Bow S."/>
            <person name="DeSantis R."/>
            <person name="Doyle S."/>
            <person name="Francino P."/>
            <person name="Keys D.N."/>
            <person name="Haga S."/>
            <person name="Hayashi H."/>
            <person name="Hino K."/>
            <person name="Imai K.S."/>
            <person name="Inaba K."/>
            <person name="Kano S."/>
            <person name="Kobayashi K."/>
            <person name="Kobayashi M."/>
            <person name="Lee B.I."/>
            <person name="Makabe K.W."/>
            <person name="Manohar C."/>
            <person name="Matassi G."/>
            <person name="Medina M."/>
            <person name="Mochizuki Y."/>
            <person name="Mount S."/>
            <person name="Morishita T."/>
            <person name="Miura S."/>
            <person name="Nakayama A."/>
            <person name="Nishizaka S."/>
            <person name="Nomoto H."/>
            <person name="Ohta F."/>
            <person name="Oishi K."/>
            <person name="Rigoutsos I."/>
            <person name="Sano M."/>
            <person name="Sasaki A."/>
            <person name="Sasakura Y."/>
            <person name="Shoguchi E."/>
            <person name="Shin-i T."/>
            <person name="Spagnuolo A."/>
            <person name="Stainier D."/>
            <person name="Suzuki M.M."/>
            <person name="Tassy O."/>
            <person name="Takatori N."/>
            <person name="Tokuoka M."/>
            <person name="Yagi K."/>
            <person name="Yoshizaki F."/>
            <person name="Wada S."/>
            <person name="Zhang C."/>
            <person name="Hyatt P.D."/>
            <person name="Larimer F."/>
            <person name="Detter C."/>
            <person name="Doggett N."/>
            <person name="Glavina T."/>
            <person name="Hawkins T."/>
            <person name="Richardson P."/>
            <person name="Lucas S."/>
            <person name="Kohara Y."/>
            <person name="Levine M."/>
            <person name="Satoh N."/>
            <person name="Rokhsar D.S."/>
        </authorList>
    </citation>
    <scope>NUCLEOTIDE SEQUENCE [LARGE SCALE GENOMIC DNA]</scope>
</reference>
<accession>F6S2F9</accession>
<evidence type="ECO:0000313" key="19">
    <source>
        <dbReference type="Ensembl" id="ENSCINP00000006586.3"/>
    </source>
</evidence>
<keyword evidence="12" id="KW-1071">Ligand-gated ion channel</keyword>
<keyword evidence="8 15" id="KW-0472">Membrane</keyword>
<dbReference type="Gene3D" id="1.20.58.390">
    <property type="entry name" value="Neurotransmitter-gated ion-channel transmembrane domain"/>
    <property type="match status" value="2"/>
</dbReference>
<keyword evidence="7 15" id="KW-0406">Ion transport</keyword>
<protein>
    <submittedName>
        <fullName evidence="19">Nicotinic acetylcholine receptor alpha6</fullName>
    </submittedName>
</protein>
<dbReference type="GeneTree" id="ENSGT00940000168087"/>
<dbReference type="GO" id="GO:0004888">
    <property type="term" value="F:transmembrane signaling receptor activity"/>
    <property type="evidence" value="ECO:0007669"/>
    <property type="project" value="InterPro"/>
</dbReference>
<evidence type="ECO:0000313" key="20">
    <source>
        <dbReference type="Proteomes" id="UP000008144"/>
    </source>
</evidence>
<feature type="transmembrane region" description="Helical" evidence="15">
    <location>
        <begin position="576"/>
        <end position="596"/>
    </location>
</feature>
<evidence type="ECO:0000256" key="9">
    <source>
        <dbReference type="ARBA" id="ARBA00023157"/>
    </source>
</evidence>
<dbReference type="Pfam" id="PF02931">
    <property type="entry name" value="Neur_chan_LBD"/>
    <property type="match status" value="1"/>
</dbReference>
<feature type="signal peptide" evidence="15">
    <location>
        <begin position="1"/>
        <end position="25"/>
    </location>
</feature>
<dbReference type="InterPro" id="IPR006029">
    <property type="entry name" value="Neurotrans-gated_channel_TM"/>
</dbReference>
<dbReference type="NCBIfam" id="TIGR00860">
    <property type="entry name" value="LIC"/>
    <property type="match status" value="1"/>
</dbReference>
<evidence type="ECO:0000259" key="18">
    <source>
        <dbReference type="Pfam" id="PF02932"/>
    </source>
</evidence>
<dbReference type="GO" id="GO:0045202">
    <property type="term" value="C:synapse"/>
    <property type="evidence" value="ECO:0000318"/>
    <property type="project" value="GO_Central"/>
</dbReference>
<sequence>MDRRRYVMMTSLLLIVLYNLDAVNSDQVEKQLIEDIMMNYSKLERPIPNHLDTLVVNIKFTLQQIVDVDERNQIITTNAWLDLKWKDYRWRWNKTEYGNITKIRIPYIHMWTPDILLYNSADKNFDPTTHSPIVIDHNGNCLYVPPGIFKSTCKIDVSNFPFDEQQCTLKFGVWSYNGNQVDLQLQPGGGIDATEYIESGEWHLMDLKAKRNTHKYKCCPEYYVDVTFTVTLRRRTMFFIINLVVPCILNSILTLLTFVLPAGAAEKVTLAITVLLAQIVFMLLIMETMPPTSDAIPLISKYFACSLVTVCASVAGTVLVLSFYYASPLIDGRMSPSMRSFFLVHAPKLLRMNPYIPKVLTAAETKPSTNQAKRKSVKPNVVARCLDRKIIQPKQDTRIYPKVKAREKYHDVFFDALNAVDGKSPYKVRPMTNGSTGNTKSHLISNHGQNHHLITTRVRLESNENNEDSQKNNSHHRIKDTYFDIEDVSVILKEPNERQKDIERQQSTSTDNHVTKIPCSCKDRSKALRKFISDENSTLDEILSDLRRINKRKEEDELFGEISLEWQYASRVLDKILLWVFILFVVVATLSTLFAVPNLEHVFM</sequence>
<evidence type="ECO:0000256" key="12">
    <source>
        <dbReference type="ARBA" id="ARBA00023286"/>
    </source>
</evidence>
<dbReference type="GO" id="GO:0022848">
    <property type="term" value="F:acetylcholine-gated monoatomic cation-selective channel activity"/>
    <property type="evidence" value="ECO:0007669"/>
    <property type="project" value="InterPro"/>
</dbReference>
<keyword evidence="11" id="KW-0325">Glycoprotein</keyword>
<evidence type="ECO:0000256" key="14">
    <source>
        <dbReference type="ARBA" id="ARBA00034099"/>
    </source>
</evidence>
<dbReference type="PROSITE" id="PS00236">
    <property type="entry name" value="NEUROTR_ION_CHANNEL"/>
    <property type="match status" value="1"/>
</dbReference>
<evidence type="ECO:0000256" key="11">
    <source>
        <dbReference type="ARBA" id="ARBA00023180"/>
    </source>
</evidence>
<comment type="subcellular location">
    <subcellularLocation>
        <location evidence="14">Synaptic cell membrane</location>
        <topology evidence="14">Multi-pass membrane protein</topology>
    </subcellularLocation>
</comment>
<dbReference type="SUPFAM" id="SSF90112">
    <property type="entry name" value="Neurotransmitter-gated ion-channel transmembrane pore"/>
    <property type="match status" value="1"/>
</dbReference>
<evidence type="ECO:0000256" key="6">
    <source>
        <dbReference type="ARBA" id="ARBA00023018"/>
    </source>
</evidence>
<dbReference type="CDD" id="cd18997">
    <property type="entry name" value="LGIC_ECD_nAChR"/>
    <property type="match status" value="1"/>
</dbReference>
<dbReference type="InterPro" id="IPR006202">
    <property type="entry name" value="Neur_chan_lig-bd"/>
</dbReference>
<organism evidence="19 20">
    <name type="scientific">Ciona intestinalis</name>
    <name type="common">Transparent sea squirt</name>
    <name type="synonym">Ascidia intestinalis</name>
    <dbReference type="NCBI Taxonomy" id="7719"/>
    <lineage>
        <taxon>Eukaryota</taxon>
        <taxon>Metazoa</taxon>
        <taxon>Chordata</taxon>
        <taxon>Tunicata</taxon>
        <taxon>Ascidiacea</taxon>
        <taxon>Phlebobranchia</taxon>
        <taxon>Cionidae</taxon>
        <taxon>Ciona</taxon>
    </lineage>
</organism>
<dbReference type="GO" id="GO:0045211">
    <property type="term" value="C:postsynaptic membrane"/>
    <property type="evidence" value="ECO:0007669"/>
    <property type="project" value="InterPro"/>
</dbReference>
<dbReference type="InterPro" id="IPR038050">
    <property type="entry name" value="Neuro_actylchol_rec"/>
</dbReference>
<dbReference type="GO" id="GO:1904315">
    <property type="term" value="F:transmitter-gated monoatomic ion channel activity involved in regulation of postsynaptic membrane potential"/>
    <property type="evidence" value="ECO:0000318"/>
    <property type="project" value="GO_Central"/>
</dbReference>
<keyword evidence="15" id="KW-0732">Signal</keyword>
<keyword evidence="2 15" id="KW-0813">Transport</keyword>
<evidence type="ECO:0000256" key="3">
    <source>
        <dbReference type="ARBA" id="ARBA00022475"/>
    </source>
</evidence>
<dbReference type="GO" id="GO:0043005">
    <property type="term" value="C:neuron projection"/>
    <property type="evidence" value="ECO:0000318"/>
    <property type="project" value="GO_Central"/>
</dbReference>
<dbReference type="PRINTS" id="PR00252">
    <property type="entry name" value="NRIONCHANNEL"/>
</dbReference>
<dbReference type="InterPro" id="IPR018000">
    <property type="entry name" value="Neurotransmitter_ion_chnl_CS"/>
</dbReference>
<evidence type="ECO:0000256" key="10">
    <source>
        <dbReference type="ARBA" id="ARBA00023170"/>
    </source>
</evidence>
<dbReference type="AlphaFoldDB" id="F6S2F9"/>
<evidence type="ECO:0000256" key="1">
    <source>
        <dbReference type="ARBA" id="ARBA00009237"/>
    </source>
</evidence>
<dbReference type="CDD" id="cd19051">
    <property type="entry name" value="LGIC_TM_cation"/>
    <property type="match status" value="1"/>
</dbReference>
<dbReference type="PANTHER" id="PTHR18945">
    <property type="entry name" value="NEUROTRANSMITTER GATED ION CHANNEL"/>
    <property type="match status" value="1"/>
</dbReference>
<dbReference type="GO" id="GO:0007268">
    <property type="term" value="P:chemical synaptic transmission"/>
    <property type="evidence" value="ECO:0000318"/>
    <property type="project" value="GO_Central"/>
</dbReference>
<dbReference type="InterPro" id="IPR006201">
    <property type="entry name" value="Neur_channel"/>
</dbReference>
<keyword evidence="20" id="KW-1185">Reference proteome</keyword>
<dbReference type="Pfam" id="PF02932">
    <property type="entry name" value="Neur_chan_memb"/>
    <property type="match status" value="1"/>
</dbReference>
<evidence type="ECO:0000256" key="5">
    <source>
        <dbReference type="ARBA" id="ARBA00022989"/>
    </source>
</evidence>
<dbReference type="GO" id="GO:0005886">
    <property type="term" value="C:plasma membrane"/>
    <property type="evidence" value="ECO:0000318"/>
    <property type="project" value="GO_Central"/>
</dbReference>
<dbReference type="HOGENOM" id="CLU_018074_0_3_1"/>
<gene>
    <name evidence="19" type="primary">nachr</name>
</gene>
<keyword evidence="13 15" id="KW-0407">Ion channel</keyword>
<dbReference type="GO" id="GO:0005231">
    <property type="term" value="F:excitatory extracellular ligand-gated monoatomic ion channel activity"/>
    <property type="evidence" value="ECO:0000318"/>
    <property type="project" value="GO_Central"/>
</dbReference>
<dbReference type="InterPro" id="IPR036734">
    <property type="entry name" value="Neur_chan_lig-bd_sf"/>
</dbReference>
<comment type="similarity">
    <text evidence="1">Belongs to the ligand-gated ion channel (TC 1.A.9) family. Acetylcholine receptor (TC 1.A.9.1) subfamily.</text>
</comment>
<dbReference type="FunFam" id="2.70.170.10:FF:000016">
    <property type="entry name" value="Nicotinic acetylcholine receptor subunit"/>
    <property type="match status" value="1"/>
</dbReference>
<keyword evidence="4 15" id="KW-0812">Transmembrane</keyword>
<evidence type="ECO:0000256" key="16">
    <source>
        <dbReference type="SAM" id="MobiDB-lite"/>
    </source>
</evidence>
<dbReference type="PRINTS" id="PR00254">
    <property type="entry name" value="NICOTINICR"/>
</dbReference>
<dbReference type="STRING" id="7719.ENSCINP00000006586"/>
<keyword evidence="9" id="KW-1015">Disulfide bond</keyword>
<evidence type="ECO:0000256" key="8">
    <source>
        <dbReference type="ARBA" id="ARBA00023136"/>
    </source>
</evidence>
<proteinExistence type="inferred from homology"/>
<evidence type="ECO:0000256" key="7">
    <source>
        <dbReference type="ARBA" id="ARBA00023065"/>
    </source>
</evidence>
<dbReference type="Ensembl" id="ENSCINT00000006586.3">
    <property type="protein sequence ID" value="ENSCINP00000006586.3"/>
    <property type="gene ID" value="ENSCING00000003216.3"/>
</dbReference>
<evidence type="ECO:0000256" key="15">
    <source>
        <dbReference type="RuleBase" id="RU000687"/>
    </source>
</evidence>
<dbReference type="InterPro" id="IPR036719">
    <property type="entry name" value="Neuro-gated_channel_TM_sf"/>
</dbReference>
<feature type="transmembrane region" description="Helical" evidence="15">
    <location>
        <begin position="237"/>
        <end position="261"/>
    </location>
</feature>
<feature type="region of interest" description="Disordered" evidence="16">
    <location>
        <begin position="496"/>
        <end position="516"/>
    </location>
</feature>
<feature type="transmembrane region" description="Helical" evidence="15">
    <location>
        <begin position="298"/>
        <end position="326"/>
    </location>
</feature>
<dbReference type="Gene3D" id="2.70.170.10">
    <property type="entry name" value="Neurotransmitter-gated ion-channel ligand-binding domain"/>
    <property type="match status" value="1"/>
</dbReference>
<feature type="transmembrane region" description="Helical" evidence="15">
    <location>
        <begin position="268"/>
        <end position="286"/>
    </location>
</feature>
<dbReference type="InParanoid" id="F6S2F9"/>
<dbReference type="SUPFAM" id="SSF63712">
    <property type="entry name" value="Nicotinic receptor ligand binding domain-like"/>
    <property type="match status" value="1"/>
</dbReference>
<feature type="chain" id="PRO_5022259147" evidence="15">
    <location>
        <begin position="26"/>
        <end position="604"/>
    </location>
</feature>
<evidence type="ECO:0000256" key="4">
    <source>
        <dbReference type="ARBA" id="ARBA00022692"/>
    </source>
</evidence>
<dbReference type="Proteomes" id="UP000008144">
    <property type="component" value="Unassembled WGS sequence"/>
</dbReference>
<reference evidence="19" key="2">
    <citation type="submission" date="2025-08" db="UniProtKB">
        <authorList>
            <consortium name="Ensembl"/>
        </authorList>
    </citation>
    <scope>IDENTIFICATION</scope>
</reference>
<evidence type="ECO:0000259" key="17">
    <source>
        <dbReference type="Pfam" id="PF02931"/>
    </source>
</evidence>
<feature type="domain" description="Neurotransmitter-gated ion-channel ligand-binding" evidence="17">
    <location>
        <begin position="29"/>
        <end position="236"/>
    </location>
</feature>
<dbReference type="GO" id="GO:0034220">
    <property type="term" value="P:monoatomic ion transmembrane transport"/>
    <property type="evidence" value="ECO:0000318"/>
    <property type="project" value="GO_Central"/>
</dbReference>
<dbReference type="OMA" id="EDDCINS"/>
<dbReference type="InterPro" id="IPR002394">
    <property type="entry name" value="Nicotinic_acetylcholine_rcpt"/>
</dbReference>
<evidence type="ECO:0000256" key="2">
    <source>
        <dbReference type="ARBA" id="ARBA00022448"/>
    </source>
</evidence>